<dbReference type="PANTHER" id="PTHR46312:SF2">
    <property type="entry name" value="NUCLEOTIDE-BINDING OLIGOMERIZATION DOMAIN-CONTAINING PROTEIN 2-LIKE"/>
    <property type="match status" value="1"/>
</dbReference>
<name>A0A2G8JZJ8_STIJA</name>
<feature type="compositionally biased region" description="Basic and acidic residues" evidence="1">
    <location>
        <begin position="600"/>
        <end position="615"/>
    </location>
</feature>
<sequence>MFYIRKDIPITEEDIESMLNSGKKKVYLILDGLEEYNGVTKDGSPSEVMRVMTKEKLSNCIVMITARTDYTKHLPPGPMLKIGSFGEDERNEYIEKVYSDDVKRQEEVKELIDSVPFILDLCNVPLLFVLLVHNIDRLGKLHKGQLDRVTPFVKAIVDILCSVQDEEDTSGHLSYQQLESVREEDESRLESKVSIEPHITLEELAFNGLCKGGNQQLFWQKDFVDRCVSYSKTWTDAGILVVEEGTPFNSPSRDLQTDSGSGSPQTDSISDEPNVTTEIKQGLSIEPDLLASVNQSESNPILESTEEKPEPLLNIKTPKYISLQVKFLHKLIQEWFAAQYLALLFWGHKSTEQHYKYQLFREHLVNIDPADLHYVLRFTCHICPPSFHFIASFLMRDFKTGDGEIPDYIINCICLCFAEYDEYKGHKLKDIVKEVCRRESVNFSSGDSRLLLRSKVSMLTFASRSQIPIKRLKLSDVVEKITEKALILKADVSLGVLNTLRAIEVNRWDQKLIEQDYKDLIKFIINNEKVEIARGSLVVGDLVQIGEEEEGEVLLGKNYTLGWLASIRSSGTNWTPSRTPNGSPRGEGIVGETGGEEEAKESLRDRMGSGQEHIEWPNGLAHCTS</sequence>
<evidence type="ECO:0000313" key="4">
    <source>
        <dbReference type="Proteomes" id="UP000230750"/>
    </source>
</evidence>
<organism evidence="3 4">
    <name type="scientific">Stichopus japonicus</name>
    <name type="common">Sea cucumber</name>
    <dbReference type="NCBI Taxonomy" id="307972"/>
    <lineage>
        <taxon>Eukaryota</taxon>
        <taxon>Metazoa</taxon>
        <taxon>Echinodermata</taxon>
        <taxon>Eleutherozoa</taxon>
        <taxon>Echinozoa</taxon>
        <taxon>Holothuroidea</taxon>
        <taxon>Aspidochirotacea</taxon>
        <taxon>Aspidochirotida</taxon>
        <taxon>Stichopodidae</taxon>
        <taxon>Apostichopus</taxon>
    </lineage>
</organism>
<reference evidence="3 4" key="1">
    <citation type="journal article" date="2017" name="PLoS Biol.">
        <title>The sea cucumber genome provides insights into morphological evolution and visceral regeneration.</title>
        <authorList>
            <person name="Zhang X."/>
            <person name="Sun L."/>
            <person name="Yuan J."/>
            <person name="Sun Y."/>
            <person name="Gao Y."/>
            <person name="Zhang L."/>
            <person name="Li S."/>
            <person name="Dai H."/>
            <person name="Hamel J.F."/>
            <person name="Liu C."/>
            <person name="Yu Y."/>
            <person name="Liu S."/>
            <person name="Lin W."/>
            <person name="Guo K."/>
            <person name="Jin S."/>
            <person name="Xu P."/>
            <person name="Storey K.B."/>
            <person name="Huan P."/>
            <person name="Zhang T."/>
            <person name="Zhou Y."/>
            <person name="Zhang J."/>
            <person name="Lin C."/>
            <person name="Li X."/>
            <person name="Xing L."/>
            <person name="Huo D."/>
            <person name="Sun M."/>
            <person name="Wang L."/>
            <person name="Mercier A."/>
            <person name="Li F."/>
            <person name="Yang H."/>
            <person name="Xiang J."/>
        </authorList>
    </citation>
    <scope>NUCLEOTIDE SEQUENCE [LARGE SCALE GENOMIC DNA]</scope>
    <source>
        <strain evidence="3">Shaxun</strain>
        <tissue evidence="3">Muscle</tissue>
    </source>
</reference>
<dbReference type="InterPro" id="IPR007111">
    <property type="entry name" value="NACHT_NTPase"/>
</dbReference>
<evidence type="ECO:0000259" key="2">
    <source>
        <dbReference type="Pfam" id="PF05729"/>
    </source>
</evidence>
<protein>
    <recommendedName>
        <fullName evidence="2">NACHT domain-containing protein</fullName>
    </recommendedName>
</protein>
<dbReference type="AlphaFoldDB" id="A0A2G8JZJ8"/>
<dbReference type="Pfam" id="PF05729">
    <property type="entry name" value="NACHT"/>
    <property type="match status" value="1"/>
</dbReference>
<dbReference type="Proteomes" id="UP000230750">
    <property type="component" value="Unassembled WGS sequence"/>
</dbReference>
<feature type="region of interest" description="Disordered" evidence="1">
    <location>
        <begin position="572"/>
        <end position="625"/>
    </location>
</feature>
<feature type="domain" description="NACHT" evidence="2">
    <location>
        <begin position="7"/>
        <end position="100"/>
    </location>
</feature>
<dbReference type="PANTHER" id="PTHR46312">
    <property type="entry name" value="NACHT DOMAIN-CONTAINING PROTEIN"/>
    <property type="match status" value="1"/>
</dbReference>
<dbReference type="Gene3D" id="3.40.50.300">
    <property type="entry name" value="P-loop containing nucleotide triphosphate hydrolases"/>
    <property type="match status" value="1"/>
</dbReference>
<proteinExistence type="predicted"/>
<feature type="region of interest" description="Disordered" evidence="1">
    <location>
        <begin position="248"/>
        <end position="275"/>
    </location>
</feature>
<gene>
    <name evidence="3" type="ORF">BSL78_22035</name>
</gene>
<comment type="caution">
    <text evidence="3">The sequence shown here is derived from an EMBL/GenBank/DDBJ whole genome shotgun (WGS) entry which is preliminary data.</text>
</comment>
<feature type="compositionally biased region" description="Polar residues" evidence="1">
    <location>
        <begin position="572"/>
        <end position="582"/>
    </location>
</feature>
<evidence type="ECO:0000256" key="1">
    <source>
        <dbReference type="SAM" id="MobiDB-lite"/>
    </source>
</evidence>
<dbReference type="EMBL" id="MRZV01001051">
    <property type="protein sequence ID" value="PIK41125.1"/>
    <property type="molecule type" value="Genomic_DNA"/>
</dbReference>
<dbReference type="InterPro" id="IPR027417">
    <property type="entry name" value="P-loop_NTPase"/>
</dbReference>
<accession>A0A2G8JZJ8</accession>
<keyword evidence="4" id="KW-1185">Reference proteome</keyword>
<evidence type="ECO:0000313" key="3">
    <source>
        <dbReference type="EMBL" id="PIK41125.1"/>
    </source>
</evidence>